<sequence length="102" mass="11532">MARTTQEKYFLTKNCFKPSQEPCNLPSDEEFFRALVDFQWDTAESSLVKAPALTAIPDGKDHGSHRSSKDGVAVRLDPAWFEVDLSLSDLLQVIRMESRGKE</sequence>
<proteinExistence type="predicted"/>
<protein>
    <submittedName>
        <fullName evidence="1">Uncharacterized protein</fullName>
    </submittedName>
</protein>
<accession>A0ABD3KRZ3</accession>
<name>A0ABD3KRZ3_EUCGL</name>
<evidence type="ECO:0000313" key="1">
    <source>
        <dbReference type="EMBL" id="KAL3740978.1"/>
    </source>
</evidence>
<dbReference type="Proteomes" id="UP001634007">
    <property type="component" value="Unassembled WGS sequence"/>
</dbReference>
<evidence type="ECO:0000313" key="2">
    <source>
        <dbReference type="Proteomes" id="UP001634007"/>
    </source>
</evidence>
<comment type="caution">
    <text evidence="1">The sequence shown here is derived from an EMBL/GenBank/DDBJ whole genome shotgun (WGS) entry which is preliminary data.</text>
</comment>
<dbReference type="AlphaFoldDB" id="A0ABD3KRZ3"/>
<gene>
    <name evidence="1" type="ORF">ACJRO7_022144</name>
</gene>
<reference evidence="1 2" key="1">
    <citation type="submission" date="2024-11" db="EMBL/GenBank/DDBJ databases">
        <title>Chromosome-level genome assembly of Eucalyptus globulus Labill. provides insights into its genome evolution.</title>
        <authorList>
            <person name="Li X."/>
        </authorList>
    </citation>
    <scope>NUCLEOTIDE SEQUENCE [LARGE SCALE GENOMIC DNA]</scope>
    <source>
        <strain evidence="1">CL2024</strain>
        <tissue evidence="1">Fresh tender leaves</tissue>
    </source>
</reference>
<keyword evidence="2" id="KW-1185">Reference proteome</keyword>
<organism evidence="1 2">
    <name type="scientific">Eucalyptus globulus</name>
    <name type="common">Tasmanian blue gum</name>
    <dbReference type="NCBI Taxonomy" id="34317"/>
    <lineage>
        <taxon>Eukaryota</taxon>
        <taxon>Viridiplantae</taxon>
        <taxon>Streptophyta</taxon>
        <taxon>Embryophyta</taxon>
        <taxon>Tracheophyta</taxon>
        <taxon>Spermatophyta</taxon>
        <taxon>Magnoliopsida</taxon>
        <taxon>eudicotyledons</taxon>
        <taxon>Gunneridae</taxon>
        <taxon>Pentapetalae</taxon>
        <taxon>rosids</taxon>
        <taxon>malvids</taxon>
        <taxon>Myrtales</taxon>
        <taxon>Myrtaceae</taxon>
        <taxon>Myrtoideae</taxon>
        <taxon>Eucalypteae</taxon>
        <taxon>Eucalyptus</taxon>
    </lineage>
</organism>
<dbReference type="EMBL" id="JBJKBG010000005">
    <property type="protein sequence ID" value="KAL3740978.1"/>
    <property type="molecule type" value="Genomic_DNA"/>
</dbReference>